<dbReference type="AlphaFoldDB" id="A0AA40HBC6"/>
<protein>
    <recommendedName>
        <fullName evidence="8">Abnormal spindle-like microcephaly-associated protein</fullName>
    </recommendedName>
</protein>
<evidence type="ECO:0000256" key="2">
    <source>
        <dbReference type="ARBA" id="ARBA00022490"/>
    </source>
</evidence>
<name>A0AA40HBC6_CNENI</name>
<keyword evidence="2" id="KW-0963">Cytoplasm</keyword>
<dbReference type="FunFam" id="1.20.5.190:FF:000016">
    <property type="entry name" value="Abnormal spindle-like microcephaly-associated protein homolog"/>
    <property type="match status" value="1"/>
</dbReference>
<dbReference type="GO" id="GO:0005516">
    <property type="term" value="F:calmodulin binding"/>
    <property type="evidence" value="ECO:0007669"/>
    <property type="project" value="UniProtKB-KW"/>
</dbReference>
<keyword evidence="3" id="KW-0677">Repeat</keyword>
<dbReference type="SMART" id="SM00015">
    <property type="entry name" value="IQ"/>
    <property type="match status" value="7"/>
</dbReference>
<sequence>MKASTVTIQAAWRSYRARRRARAVKAACRIQAWFRGWKARKGYLAVLKAVRAVQGRFRARRARARFLSMRASAVTIQRRWRATLSGRRAREHVLTLQTSERRARVRLLRFAAAARYHLAAVQVQRAYRRHAAVRSAERRLRAAICIQRWFRARLRLKRLMQICHSVVAIQRQVHARRGQQDRAASVIQAAARRFLLRKKQEQLRAGIVRIQALWRGYALRKKNNCTKIRAIRTSLQALSGEVREEDKLYKRTALALYHLLTYKHLSAVLEALKHLEVVTRLSPRCCEDMAQSGAIGQLFLLIRSCNRSVPCMEVVSYAVQVLLHVAKVALQFAEQVLTREVRSAMRCPCARPRMSMPSPVRASAGVSGTVFVFDGAFGSGHFLTLASGPGSELYERTAAAVCAVDSCVDTLLGLLRMYREKPGDRVADKSGSIFTRTCCLLAVLLKATGRASDAQNRAKVADCVCSIYRLTAHKHRADSERTLHRPSHNSSVSLPHLPESPARARMVARLQPEWVLRRENVQEITTPLQAVQLVMDTLGVPYP</sequence>
<dbReference type="GO" id="GO:0000922">
    <property type="term" value="C:spindle pole"/>
    <property type="evidence" value="ECO:0007669"/>
    <property type="project" value="TreeGrafter"/>
</dbReference>
<dbReference type="Gene3D" id="1.20.5.190">
    <property type="match status" value="2"/>
</dbReference>
<dbReference type="Pfam" id="PF00612">
    <property type="entry name" value="IQ"/>
    <property type="match status" value="6"/>
</dbReference>
<evidence type="ECO:0008006" key="8">
    <source>
        <dbReference type="Google" id="ProtNLM"/>
    </source>
</evidence>
<dbReference type="GO" id="GO:0005737">
    <property type="term" value="C:cytoplasm"/>
    <property type="evidence" value="ECO:0007669"/>
    <property type="project" value="UniProtKB-SubCell"/>
</dbReference>
<evidence type="ECO:0000256" key="4">
    <source>
        <dbReference type="ARBA" id="ARBA00022860"/>
    </source>
</evidence>
<evidence type="ECO:0000256" key="5">
    <source>
        <dbReference type="SAM" id="MobiDB-lite"/>
    </source>
</evidence>
<feature type="region of interest" description="Disordered" evidence="5">
    <location>
        <begin position="478"/>
        <end position="498"/>
    </location>
</feature>
<organism evidence="6 7">
    <name type="scientific">Cnephaeus nilssonii</name>
    <name type="common">Northern bat</name>
    <name type="synonym">Eptesicus nilssonii</name>
    <dbReference type="NCBI Taxonomy" id="3371016"/>
    <lineage>
        <taxon>Eukaryota</taxon>
        <taxon>Metazoa</taxon>
        <taxon>Chordata</taxon>
        <taxon>Craniata</taxon>
        <taxon>Vertebrata</taxon>
        <taxon>Euteleostomi</taxon>
        <taxon>Mammalia</taxon>
        <taxon>Eutheria</taxon>
        <taxon>Laurasiatheria</taxon>
        <taxon>Chiroptera</taxon>
        <taxon>Yangochiroptera</taxon>
        <taxon>Vespertilionidae</taxon>
        <taxon>Cnephaeus</taxon>
    </lineage>
</organism>
<dbReference type="InterPro" id="IPR051185">
    <property type="entry name" value="ASPM"/>
</dbReference>
<proteinExistence type="predicted"/>
<dbReference type="PANTHER" id="PTHR22706">
    <property type="entry name" value="ASSEMBLY FACTOR FOR SPINDLE MICROTUBULES"/>
    <property type="match status" value="1"/>
</dbReference>
<gene>
    <name evidence="6" type="ORF">QTO34_012386</name>
</gene>
<evidence type="ECO:0000256" key="1">
    <source>
        <dbReference type="ARBA" id="ARBA00004496"/>
    </source>
</evidence>
<dbReference type="InterPro" id="IPR000048">
    <property type="entry name" value="IQ_motif_EF-hand-BS"/>
</dbReference>
<reference evidence="6" key="1">
    <citation type="submission" date="2023-06" db="EMBL/GenBank/DDBJ databases">
        <title>Reference genome for the Northern bat (Eptesicus nilssonii), a most northern bat species.</title>
        <authorList>
            <person name="Laine V.N."/>
            <person name="Pulliainen A.T."/>
            <person name="Lilley T.M."/>
        </authorList>
    </citation>
    <scope>NUCLEOTIDE SEQUENCE</scope>
    <source>
        <strain evidence="6">BLF_Eptnil</strain>
        <tissue evidence="6">Kidney</tissue>
    </source>
</reference>
<dbReference type="PROSITE" id="PS50096">
    <property type="entry name" value="IQ"/>
    <property type="match status" value="4"/>
</dbReference>
<comment type="subcellular location">
    <subcellularLocation>
        <location evidence="1">Cytoplasm</location>
    </subcellularLocation>
</comment>
<keyword evidence="7" id="KW-1185">Reference proteome</keyword>
<dbReference type="GO" id="GO:0000278">
    <property type="term" value="P:mitotic cell cycle"/>
    <property type="evidence" value="ECO:0007669"/>
    <property type="project" value="TreeGrafter"/>
</dbReference>
<evidence type="ECO:0000313" key="6">
    <source>
        <dbReference type="EMBL" id="KAK1327964.1"/>
    </source>
</evidence>
<keyword evidence="4" id="KW-0112">Calmodulin-binding</keyword>
<dbReference type="Proteomes" id="UP001177744">
    <property type="component" value="Unassembled WGS sequence"/>
</dbReference>
<dbReference type="EMBL" id="JAULJE010000024">
    <property type="protein sequence ID" value="KAK1327964.1"/>
    <property type="molecule type" value="Genomic_DNA"/>
</dbReference>
<dbReference type="GO" id="GO:0007051">
    <property type="term" value="P:spindle organization"/>
    <property type="evidence" value="ECO:0007669"/>
    <property type="project" value="TreeGrafter"/>
</dbReference>
<accession>A0AA40HBC6</accession>
<evidence type="ECO:0000313" key="7">
    <source>
        <dbReference type="Proteomes" id="UP001177744"/>
    </source>
</evidence>
<comment type="caution">
    <text evidence="6">The sequence shown here is derived from an EMBL/GenBank/DDBJ whole genome shotgun (WGS) entry which is preliminary data.</text>
</comment>
<dbReference type="PANTHER" id="PTHR22706:SF1">
    <property type="entry name" value="ASSEMBLY FACTOR FOR SPINDLE MICROTUBULES"/>
    <property type="match status" value="1"/>
</dbReference>
<evidence type="ECO:0000256" key="3">
    <source>
        <dbReference type="ARBA" id="ARBA00022737"/>
    </source>
</evidence>
<dbReference type="GO" id="GO:0051295">
    <property type="term" value="P:establishment of meiotic spindle localization"/>
    <property type="evidence" value="ECO:0007669"/>
    <property type="project" value="TreeGrafter"/>
</dbReference>